<dbReference type="Proteomes" id="UP000572722">
    <property type="component" value="Unassembled WGS sequence"/>
</dbReference>
<protein>
    <recommendedName>
        <fullName evidence="3">BioF2-like acetyltransferase domain-containing protein</fullName>
    </recommendedName>
</protein>
<name>A0AAE5GSN0_9VIBR</name>
<evidence type="ECO:0000313" key="2">
    <source>
        <dbReference type="Proteomes" id="UP000572722"/>
    </source>
</evidence>
<dbReference type="InterPro" id="IPR016181">
    <property type="entry name" value="Acyl_CoA_acyltransferase"/>
</dbReference>
<accession>A0AAE5GSN0</accession>
<dbReference type="SUPFAM" id="SSF55729">
    <property type="entry name" value="Acyl-CoA N-acyltransferases (Nat)"/>
    <property type="match status" value="1"/>
</dbReference>
<dbReference type="Gene3D" id="3.40.630.30">
    <property type="match status" value="1"/>
</dbReference>
<dbReference type="AlphaFoldDB" id="A0AAE5GSN0"/>
<reference evidence="1 2" key="1">
    <citation type="submission" date="2019-08" db="EMBL/GenBank/DDBJ databases">
        <title>Draft genome sequencing and comparative genomics of hatchery-associated Vibrios.</title>
        <authorList>
            <person name="Kehlet-Delgado H."/>
            <person name="Mueller R.S."/>
        </authorList>
    </citation>
    <scope>NUCLEOTIDE SEQUENCE [LARGE SCALE GENOMIC DNA]</scope>
    <source>
        <strain evidence="1 2">01-65-5-1</strain>
    </source>
</reference>
<dbReference type="PANTHER" id="PTHR36174">
    <property type="entry name" value="LIPID II:GLYCINE GLYCYLTRANSFERASE"/>
    <property type="match status" value="1"/>
</dbReference>
<dbReference type="RefSeq" id="WP_171323790.1">
    <property type="nucleotide sequence ID" value="NZ_VTXO01000007.1"/>
</dbReference>
<dbReference type="EMBL" id="VTXO01000007">
    <property type="protein sequence ID" value="NOI82332.1"/>
    <property type="molecule type" value="Genomic_DNA"/>
</dbReference>
<evidence type="ECO:0008006" key="3">
    <source>
        <dbReference type="Google" id="ProtNLM"/>
    </source>
</evidence>
<evidence type="ECO:0000313" key="1">
    <source>
        <dbReference type="EMBL" id="NOI82332.1"/>
    </source>
</evidence>
<organism evidence="1 2">
    <name type="scientific">Vibrio tubiashii</name>
    <dbReference type="NCBI Taxonomy" id="29498"/>
    <lineage>
        <taxon>Bacteria</taxon>
        <taxon>Pseudomonadati</taxon>
        <taxon>Pseudomonadota</taxon>
        <taxon>Gammaproteobacteria</taxon>
        <taxon>Vibrionales</taxon>
        <taxon>Vibrionaceae</taxon>
        <taxon>Vibrio</taxon>
        <taxon>Vibrio oreintalis group</taxon>
    </lineage>
</organism>
<sequence length="323" mass="36797">MLTLDYATQTQLEQWDSLVTKSNEGTMFHSLKFLSYHRDRFVESEKQIVWSKGEQLFGVMPTVISELNGKNALLSPYGASFGGPIFRKTLKLREGDEAISALINYLDSNNITTCNLTLSPVIYNEKNSEVIGYCLEKYGFKLVSRDVFSVIGLEGKSYEDVWQNYEGRARTSIRKSKEQFKINTDAEIEEFYNILVEDKYRLNSKPTHTLEQLKYLKSLFPNQVWVDIATHRESGAKAGICYFMPSANTVMTFYMAQETRALKLNGVSVLVDFGIQKAIEHSLSYFDFGGSSIGYEIENIGVANFKESFGAYSVSRPTYVRQR</sequence>
<dbReference type="PANTHER" id="PTHR36174:SF1">
    <property type="entry name" value="LIPID II:GLYCINE GLYCYLTRANSFERASE"/>
    <property type="match status" value="1"/>
</dbReference>
<gene>
    <name evidence="1" type="ORF">F0237_16815</name>
</gene>
<comment type="caution">
    <text evidence="1">The sequence shown here is derived from an EMBL/GenBank/DDBJ whole genome shotgun (WGS) entry which is preliminary data.</text>
</comment>
<dbReference type="InterPro" id="IPR050644">
    <property type="entry name" value="PG_Glycine_Bridge_Synth"/>
</dbReference>
<proteinExistence type="predicted"/>